<proteinExistence type="predicted"/>
<dbReference type="Pfam" id="PF14576">
    <property type="entry name" value="SEO_N"/>
    <property type="match status" value="1"/>
</dbReference>
<dbReference type="PANTHER" id="PTHR33232:SF18">
    <property type="entry name" value="PROTEIN SIEVE ELEMENT OCCLUSION B-LIKE"/>
    <property type="match status" value="1"/>
</dbReference>
<dbReference type="Gene3D" id="3.40.30.10">
    <property type="entry name" value="Glutaredoxin"/>
    <property type="match status" value="1"/>
</dbReference>
<organism evidence="3 4">
    <name type="scientific">Momordica charantia</name>
    <name type="common">Bitter gourd</name>
    <name type="synonym">Balsam pear</name>
    <dbReference type="NCBI Taxonomy" id="3673"/>
    <lineage>
        <taxon>Eukaryota</taxon>
        <taxon>Viridiplantae</taxon>
        <taxon>Streptophyta</taxon>
        <taxon>Embryophyta</taxon>
        <taxon>Tracheophyta</taxon>
        <taxon>Spermatophyta</taxon>
        <taxon>Magnoliopsida</taxon>
        <taxon>eudicotyledons</taxon>
        <taxon>Gunneridae</taxon>
        <taxon>Pentapetalae</taxon>
        <taxon>rosids</taxon>
        <taxon>fabids</taxon>
        <taxon>Cucurbitales</taxon>
        <taxon>Cucurbitaceae</taxon>
        <taxon>Momordiceae</taxon>
        <taxon>Momordica</taxon>
    </lineage>
</organism>
<protein>
    <submittedName>
        <fullName evidence="4">Protein SIEVE ELEMENT OCCLUSION B-like</fullName>
    </submittedName>
</protein>
<dbReference type="Pfam" id="PF14577">
    <property type="entry name" value="SEO_C"/>
    <property type="match status" value="1"/>
</dbReference>
<accession>A0A6J1C9Z3</accession>
<dbReference type="InterPro" id="IPR039299">
    <property type="entry name" value="SEOA"/>
</dbReference>
<dbReference type="InterPro" id="IPR027942">
    <property type="entry name" value="SEO_N"/>
</dbReference>
<evidence type="ECO:0000313" key="4">
    <source>
        <dbReference type="RefSeq" id="XP_022138379.1"/>
    </source>
</evidence>
<dbReference type="AlphaFoldDB" id="A0A6J1C9Z3"/>
<dbReference type="InterPro" id="IPR027944">
    <property type="entry name" value="SEO_C"/>
</dbReference>
<dbReference type="KEGG" id="mcha:111009568"/>
<evidence type="ECO:0000259" key="2">
    <source>
        <dbReference type="Pfam" id="PF14577"/>
    </source>
</evidence>
<dbReference type="GO" id="GO:0010088">
    <property type="term" value="P:phloem development"/>
    <property type="evidence" value="ECO:0007669"/>
    <property type="project" value="InterPro"/>
</dbReference>
<keyword evidence="3" id="KW-1185">Reference proteome</keyword>
<evidence type="ECO:0000313" key="3">
    <source>
        <dbReference type="Proteomes" id="UP000504603"/>
    </source>
</evidence>
<gene>
    <name evidence="4" type="primary">LOC111009568</name>
</gene>
<reference evidence="4" key="1">
    <citation type="submission" date="2025-08" db="UniProtKB">
        <authorList>
            <consortium name="RefSeq"/>
        </authorList>
    </citation>
    <scope>IDENTIFICATION</scope>
    <source>
        <strain evidence="4">OHB3-1</strain>
    </source>
</reference>
<dbReference type="RefSeq" id="XP_022138379.1">
    <property type="nucleotide sequence ID" value="XM_022282687.1"/>
</dbReference>
<dbReference type="PANTHER" id="PTHR33232">
    <property type="entry name" value="PROTEIN SIEVE ELEMENT OCCLUSION B-LIKE"/>
    <property type="match status" value="1"/>
</dbReference>
<feature type="domain" description="Sieve element occlusion C-terminal" evidence="2">
    <location>
        <begin position="481"/>
        <end position="677"/>
    </location>
</feature>
<evidence type="ECO:0000259" key="1">
    <source>
        <dbReference type="Pfam" id="PF14576"/>
    </source>
</evidence>
<sequence length="682" mass="78649">MSLLPPKNSTTSLVHPNLQNHKEETSLEHFSDDVITDYIYTKHREDDKIKIDVDNYISLVESIIITADRITDSVSRVIEGRMASGSDSSLNLPLCTLHRISSELACKAPGIGKAHETTMEILDILISYPWEAKAILALAAFATDYGDLWHLNYYFKTDPLARTLAIIKQVPELKKHLYTPKYRQVFLSPRCLIHGCLQAIKYMIEIKNFSKYDIKELTELSSAIRQIPLITYWIIHIIVASRTEISGYLTATQGQSQNYLNELTEKIRSILFTLENHLNIIREQQEEINLYKWLMDHVDNFPTELSLVLSKLIEGKMEAKPFIDGSTRKKVSVENSLRRKKVILVISGLNISEEDIKALHIVYNELHGEDKYKIVWIPIINPNDVAEENKQRYEDLVSKMPWYIVQYTEKIAGWRFLEENWQLRDDPLVVVLNSQSKVEFTNAIHLIRVWGSEAIPFTNQKLDTLLRKNWPESTILKFTHHPRLNSWINQDKSIIFYGGKDPKWIQQFEDKVIDIKNDSLLRAKGITFEIVRIGKNIAGEDDPRLMSRFWVTQWGFFIVKSQIRGSSASETTEDILRLISYENENGWGVVTVGSAPLLVGRGDLILAVLEDFRKWKQILNLKGFGDSFKDYFNELAVTTHQCDRVTLPGFSGWIPMVVNCPECPRFMETGINFKCCHGRTHM</sequence>
<dbReference type="Proteomes" id="UP000504603">
    <property type="component" value="Unplaced"/>
</dbReference>
<name>A0A6J1C9Z3_MOMCH</name>
<dbReference type="GeneID" id="111009568"/>
<dbReference type="OrthoDB" id="1478893at2759"/>
<feature type="domain" description="Sieve element occlusion N-terminal" evidence="1">
    <location>
        <begin position="31"/>
        <end position="293"/>
    </location>
</feature>